<accession>A0ABD7QR78</accession>
<evidence type="ECO:0000313" key="1">
    <source>
        <dbReference type="EMBL" id="TCQ77486.1"/>
    </source>
</evidence>
<dbReference type="EMBL" id="SLYQ01000001">
    <property type="protein sequence ID" value="TCQ77486.1"/>
    <property type="molecule type" value="Genomic_DNA"/>
</dbReference>
<comment type="caution">
    <text evidence="1">The sequence shown here is derived from an EMBL/GenBank/DDBJ whole genome shotgun (WGS) entry which is preliminary data.</text>
</comment>
<protein>
    <submittedName>
        <fullName evidence="1">Uncharacterized protein</fullName>
    </submittedName>
</protein>
<gene>
    <name evidence="1" type="ORF">EC841_1011308</name>
</gene>
<name>A0ABD7QR78_RAOOR</name>
<evidence type="ECO:0000313" key="2">
    <source>
        <dbReference type="Proteomes" id="UP000295263"/>
    </source>
</evidence>
<reference evidence="1 2" key="1">
    <citation type="submission" date="2019-03" db="EMBL/GenBank/DDBJ databases">
        <title>Genomic analyses of the natural microbiome of Caenorhabditis elegans.</title>
        <authorList>
            <person name="Samuel B."/>
        </authorList>
    </citation>
    <scope>NUCLEOTIDE SEQUENCE [LARGE SCALE GENOMIC DNA]</scope>
    <source>
        <strain evidence="1 2">JUb54</strain>
    </source>
</reference>
<proteinExistence type="predicted"/>
<organism evidence="1 2">
    <name type="scientific">Raoultella ornithinolytica</name>
    <name type="common">Klebsiella ornithinolytica</name>
    <dbReference type="NCBI Taxonomy" id="54291"/>
    <lineage>
        <taxon>Bacteria</taxon>
        <taxon>Pseudomonadati</taxon>
        <taxon>Pseudomonadota</taxon>
        <taxon>Gammaproteobacteria</taxon>
        <taxon>Enterobacterales</taxon>
        <taxon>Enterobacteriaceae</taxon>
        <taxon>Klebsiella/Raoultella group</taxon>
        <taxon>Raoultella</taxon>
    </lineage>
</organism>
<dbReference type="AlphaFoldDB" id="A0ABD7QR78"/>
<sequence length="80" mass="9404">MPNFLRFQLKIYSVYRTVNMMFFRRADDRGGNFCQQPRERDFSHGNMILPCKLSHPLYNFPILIGRVVVLPTRIIILSGS</sequence>
<dbReference type="Proteomes" id="UP000295263">
    <property type="component" value="Unassembled WGS sequence"/>
</dbReference>